<sequence length="588" mass="61486">MSEPASTATSTALAHAAPDSFILTAGTVVTMDAQLPRASAVAVAAGKIVAVGTLAECLEVVPGAPVIDSGAPVLMPGFIDPHSHPFLSGLATQLPALSIAPWKAPTWSEVLSIFSQAMAEHDADVPLLFNGFDALLHGRPAPTATDLDDIFGDRVAVVVDNSGHACSFTSALIRSRGWDATPPADPVGGSFARDADGALTGISFEIPANTAVLGPVMQQLGGSPLGSAAEYYALMARAGITSTSDMTFSTDLAPAYEALAAMPSSPLRVSLWEVSTATDPGAAATFDAGEERLVKQGVKLWTDGSPWIGNIATSFPYLASDATRRAGIDPATAGGPSAMNYSRAQVDATLDACAPLGWQMSFHANGDLAIDVALDAYERALAKHGLLGTDHRWRIEHAGAGRRDQFERAARLGVHVSLAPFQYYYWGDLLDGQMFAPEQGARWQAFADAVEAGVVVSLHNDGSVSPPSPILNVQTAVTRRTSSGRIHAPKQAISVDAALRAHTIDAARTLHREHLVGSISVGKLADFVELGADPYEVPPRYLDERVEVLGTWVGGARVDLPEFLAAAHASDPAPHVHHAARGHVGHGC</sequence>
<dbReference type="RefSeq" id="WP_151422097.1">
    <property type="nucleotide sequence ID" value="NZ_WBJX01000001.1"/>
</dbReference>
<dbReference type="SUPFAM" id="SSF51338">
    <property type="entry name" value="Composite domain of metallo-dependent hydrolases"/>
    <property type="match status" value="1"/>
</dbReference>
<dbReference type="SUPFAM" id="SSF51556">
    <property type="entry name" value="Metallo-dependent hydrolases"/>
    <property type="match status" value="1"/>
</dbReference>
<dbReference type="AlphaFoldDB" id="A0A7J5B4T9"/>
<dbReference type="CDD" id="cd01300">
    <property type="entry name" value="YtcJ_like"/>
    <property type="match status" value="1"/>
</dbReference>
<dbReference type="InterPro" id="IPR011059">
    <property type="entry name" value="Metal-dep_hydrolase_composite"/>
</dbReference>
<evidence type="ECO:0000259" key="1">
    <source>
        <dbReference type="Pfam" id="PF07969"/>
    </source>
</evidence>
<comment type="caution">
    <text evidence="2">The sequence shown here is derived from an EMBL/GenBank/DDBJ whole genome shotgun (WGS) entry which is preliminary data.</text>
</comment>
<gene>
    <name evidence="2" type="ORF">F8O03_01630</name>
</gene>
<dbReference type="GO" id="GO:0016810">
    <property type="term" value="F:hydrolase activity, acting on carbon-nitrogen (but not peptide) bonds"/>
    <property type="evidence" value="ECO:0007669"/>
    <property type="project" value="InterPro"/>
</dbReference>
<dbReference type="OrthoDB" id="3173428at2"/>
<reference evidence="2 3" key="1">
    <citation type="submission" date="2019-09" db="EMBL/GenBank/DDBJ databases">
        <title>Phylogeny of genus Pseudoclavibacter and closely related genus.</title>
        <authorList>
            <person name="Li Y."/>
        </authorList>
    </citation>
    <scope>NUCLEOTIDE SEQUENCE [LARGE SCALE GENOMIC DNA]</scope>
    <source>
        <strain evidence="2 3">THG-MD12</strain>
    </source>
</reference>
<evidence type="ECO:0000313" key="3">
    <source>
        <dbReference type="Proteomes" id="UP000490386"/>
    </source>
</evidence>
<keyword evidence="2" id="KW-0378">Hydrolase</keyword>
<organism evidence="2 3">
    <name type="scientific">Pseudoclavibacter terrae</name>
    <dbReference type="NCBI Taxonomy" id="1530195"/>
    <lineage>
        <taxon>Bacteria</taxon>
        <taxon>Bacillati</taxon>
        <taxon>Actinomycetota</taxon>
        <taxon>Actinomycetes</taxon>
        <taxon>Micrococcales</taxon>
        <taxon>Microbacteriaceae</taxon>
        <taxon>Pseudoclavibacter</taxon>
    </lineage>
</organism>
<proteinExistence type="predicted"/>
<evidence type="ECO:0000313" key="2">
    <source>
        <dbReference type="EMBL" id="KAB1639074.1"/>
    </source>
</evidence>
<dbReference type="PANTHER" id="PTHR22642">
    <property type="entry name" value="IMIDAZOLONEPROPIONASE"/>
    <property type="match status" value="1"/>
</dbReference>
<protein>
    <submittedName>
        <fullName evidence="2">Amidohydrolase family protein</fullName>
    </submittedName>
</protein>
<dbReference type="Gene3D" id="3.20.20.140">
    <property type="entry name" value="Metal-dependent hydrolases"/>
    <property type="match status" value="1"/>
</dbReference>
<dbReference type="PANTHER" id="PTHR22642:SF2">
    <property type="entry name" value="PROTEIN LONG AFTER FAR-RED 3"/>
    <property type="match status" value="1"/>
</dbReference>
<dbReference type="Pfam" id="PF07969">
    <property type="entry name" value="Amidohydro_3"/>
    <property type="match status" value="1"/>
</dbReference>
<dbReference type="Proteomes" id="UP000490386">
    <property type="component" value="Unassembled WGS sequence"/>
</dbReference>
<dbReference type="InterPro" id="IPR032466">
    <property type="entry name" value="Metal_Hydrolase"/>
</dbReference>
<dbReference type="EMBL" id="WBJX01000001">
    <property type="protein sequence ID" value="KAB1639074.1"/>
    <property type="molecule type" value="Genomic_DNA"/>
</dbReference>
<dbReference type="Gene3D" id="2.30.40.10">
    <property type="entry name" value="Urease, subunit C, domain 1"/>
    <property type="match status" value="1"/>
</dbReference>
<name>A0A7J5B4T9_9MICO</name>
<feature type="domain" description="Amidohydrolase 3" evidence="1">
    <location>
        <begin position="67"/>
        <end position="558"/>
    </location>
</feature>
<accession>A0A7J5B4T9</accession>
<keyword evidence="3" id="KW-1185">Reference proteome</keyword>
<dbReference type="Gene3D" id="3.10.310.70">
    <property type="match status" value="1"/>
</dbReference>
<dbReference type="InterPro" id="IPR013108">
    <property type="entry name" value="Amidohydro_3"/>
</dbReference>
<dbReference type="InterPro" id="IPR033932">
    <property type="entry name" value="YtcJ-like"/>
</dbReference>